<proteinExistence type="predicted"/>
<dbReference type="PANTHER" id="PTHR12147:SF56">
    <property type="entry name" value="AMINOPEPTIDASE YDR415C-RELATED"/>
    <property type="match status" value="1"/>
</dbReference>
<dbReference type="Proteomes" id="UP000612233">
    <property type="component" value="Unassembled WGS sequence"/>
</dbReference>
<evidence type="ECO:0000256" key="6">
    <source>
        <dbReference type="ARBA" id="ARBA00022833"/>
    </source>
</evidence>
<dbReference type="EMBL" id="JACXAD010000032">
    <property type="protein sequence ID" value="MBD2770268.1"/>
    <property type="molecule type" value="Genomic_DNA"/>
</dbReference>
<sequence>MRLSTLRGGLVPVTAALLLAGCQGKSSSTTAADDKTEAAPTDTASVAAPADGITAALIGQHIKVLASDEFQGRRPFTAGEEKATSYLAAEFKKLGLKPGPNGTYFQPVPLVEIAGAPDSTATIAGKSQSLTLKYRTDYMVLTEQEKPTVAIRNSPLVFAGYGVVAPEYKWDDYAGLDCKGKTVVVLINDPGNAGNDTTMFKGKAMTYYGRWGYKYEEAARHGATGILIIHDTKPASYPWTVVQSSNGGAKLHPQTPDHGASKVALEGWLTLDAAKRLFGAAGQSYEEAYAAANKQGFRARPLGLNFSTTLHNKITRKTSKNVVAVVPGTTRPNEYILYSAHWDHLGIGPAINGDSIYNGALDNASGCAGLLAIANGFVHAKEKPARSIVFLAVTGEEQGLLGSAYYAEHPLFSVPNTVADINMDELLAFGPMRDVTITGYGQSELDDYARAAAKEQNRYVIAYQHPETGGFYRSDHFSFAKVGIPALYASGQFESRLHGKEFAEKQRKDFEDKAYHQPADQYDPQWDLRGAEQDARLLFRVGQRLASETTFPQWKESSEFRAVREKSRPAQ</sequence>
<evidence type="ECO:0000256" key="4">
    <source>
        <dbReference type="ARBA" id="ARBA00022729"/>
    </source>
</evidence>
<dbReference type="CDD" id="cd04821">
    <property type="entry name" value="PA_M28_1_2"/>
    <property type="match status" value="1"/>
</dbReference>
<keyword evidence="5" id="KW-0378">Hydrolase</keyword>
<dbReference type="PANTHER" id="PTHR12147">
    <property type="entry name" value="METALLOPEPTIDASE M28 FAMILY MEMBER"/>
    <property type="match status" value="1"/>
</dbReference>
<dbReference type="InterPro" id="IPR045175">
    <property type="entry name" value="M28_fam"/>
</dbReference>
<dbReference type="SUPFAM" id="SSF53187">
    <property type="entry name" value="Zn-dependent exopeptidases"/>
    <property type="match status" value="1"/>
</dbReference>
<keyword evidence="6" id="KW-0862">Zinc</keyword>
<dbReference type="AlphaFoldDB" id="A0A927BHQ5"/>
<keyword evidence="10" id="KW-1185">Reference proteome</keyword>
<dbReference type="GO" id="GO:0004177">
    <property type="term" value="F:aminopeptidase activity"/>
    <property type="evidence" value="ECO:0007669"/>
    <property type="project" value="UniProtKB-KW"/>
</dbReference>
<protein>
    <submittedName>
        <fullName evidence="9">M28 family peptidase</fullName>
    </submittedName>
</protein>
<dbReference type="PROSITE" id="PS51257">
    <property type="entry name" value="PROKAR_LIPOPROTEIN"/>
    <property type="match status" value="1"/>
</dbReference>
<dbReference type="SUPFAM" id="SSF52025">
    <property type="entry name" value="PA domain"/>
    <property type="match status" value="1"/>
</dbReference>
<dbReference type="RefSeq" id="WP_191007077.1">
    <property type="nucleotide sequence ID" value="NZ_JACXAD010000032.1"/>
</dbReference>
<feature type="chain" id="PRO_5036813740" evidence="7">
    <location>
        <begin position="32"/>
        <end position="571"/>
    </location>
</feature>
<comment type="caution">
    <text evidence="9">The sequence shown here is derived from an EMBL/GenBank/DDBJ whole genome shotgun (WGS) entry which is preliminary data.</text>
</comment>
<keyword evidence="2" id="KW-0645">Protease</keyword>
<evidence type="ECO:0000256" key="2">
    <source>
        <dbReference type="ARBA" id="ARBA00022670"/>
    </source>
</evidence>
<dbReference type="Pfam" id="PF04389">
    <property type="entry name" value="Peptidase_M28"/>
    <property type="match status" value="1"/>
</dbReference>
<dbReference type="CDD" id="cd05660">
    <property type="entry name" value="M28_like_PA"/>
    <property type="match status" value="1"/>
</dbReference>
<keyword evidence="3" id="KW-0479">Metal-binding</keyword>
<evidence type="ECO:0000256" key="1">
    <source>
        <dbReference type="ARBA" id="ARBA00022438"/>
    </source>
</evidence>
<dbReference type="GO" id="GO:0006508">
    <property type="term" value="P:proteolysis"/>
    <property type="evidence" value="ECO:0007669"/>
    <property type="project" value="UniProtKB-KW"/>
</dbReference>
<dbReference type="Gene3D" id="3.50.30.30">
    <property type="match status" value="1"/>
</dbReference>
<accession>A0A927BHQ5</accession>
<dbReference type="InterPro" id="IPR046450">
    <property type="entry name" value="PA_dom_sf"/>
</dbReference>
<dbReference type="GO" id="GO:0046872">
    <property type="term" value="F:metal ion binding"/>
    <property type="evidence" value="ECO:0007669"/>
    <property type="project" value="UniProtKB-KW"/>
</dbReference>
<dbReference type="GO" id="GO:0008235">
    <property type="term" value="F:metalloexopeptidase activity"/>
    <property type="evidence" value="ECO:0007669"/>
    <property type="project" value="InterPro"/>
</dbReference>
<keyword evidence="4 7" id="KW-0732">Signal</keyword>
<feature type="signal peptide" evidence="7">
    <location>
        <begin position="1"/>
        <end position="31"/>
    </location>
</feature>
<evidence type="ECO:0000256" key="3">
    <source>
        <dbReference type="ARBA" id="ARBA00022723"/>
    </source>
</evidence>
<dbReference type="Gene3D" id="3.40.630.10">
    <property type="entry name" value="Zn peptidases"/>
    <property type="match status" value="2"/>
</dbReference>
<organism evidence="9 10">
    <name type="scientific">Hymenobacter montanus</name>
    <dbReference type="NCBI Taxonomy" id="2771359"/>
    <lineage>
        <taxon>Bacteria</taxon>
        <taxon>Pseudomonadati</taxon>
        <taxon>Bacteroidota</taxon>
        <taxon>Cytophagia</taxon>
        <taxon>Cytophagales</taxon>
        <taxon>Hymenobacteraceae</taxon>
        <taxon>Hymenobacter</taxon>
    </lineage>
</organism>
<dbReference type="InterPro" id="IPR007484">
    <property type="entry name" value="Peptidase_M28"/>
</dbReference>
<feature type="domain" description="Peptidase M28" evidence="8">
    <location>
        <begin position="321"/>
        <end position="527"/>
    </location>
</feature>
<evidence type="ECO:0000313" key="10">
    <source>
        <dbReference type="Proteomes" id="UP000612233"/>
    </source>
</evidence>
<reference evidence="9" key="1">
    <citation type="submission" date="2020-09" db="EMBL/GenBank/DDBJ databases">
        <authorList>
            <person name="Kim M.K."/>
        </authorList>
    </citation>
    <scope>NUCLEOTIDE SEQUENCE</scope>
    <source>
        <strain evidence="9">BT664</strain>
    </source>
</reference>
<gene>
    <name evidence="9" type="ORF">IC235_20470</name>
</gene>
<evidence type="ECO:0000313" key="9">
    <source>
        <dbReference type="EMBL" id="MBD2770268.1"/>
    </source>
</evidence>
<evidence type="ECO:0000256" key="7">
    <source>
        <dbReference type="SAM" id="SignalP"/>
    </source>
</evidence>
<name>A0A927BHQ5_9BACT</name>
<keyword evidence="1" id="KW-0031">Aminopeptidase</keyword>
<evidence type="ECO:0000256" key="5">
    <source>
        <dbReference type="ARBA" id="ARBA00022801"/>
    </source>
</evidence>
<evidence type="ECO:0000259" key="8">
    <source>
        <dbReference type="Pfam" id="PF04389"/>
    </source>
</evidence>